<dbReference type="KEGG" id="est:DN752_17240"/>
<evidence type="ECO:0000256" key="1">
    <source>
        <dbReference type="SAM" id="Coils"/>
    </source>
</evidence>
<dbReference type="AlphaFoldDB" id="A0A2Z4ILH5"/>
<keyword evidence="3" id="KW-1185">Reference proteome</keyword>
<organism evidence="2 3">
    <name type="scientific">Echinicola strongylocentroti</name>
    <dbReference type="NCBI Taxonomy" id="1795355"/>
    <lineage>
        <taxon>Bacteria</taxon>
        <taxon>Pseudomonadati</taxon>
        <taxon>Bacteroidota</taxon>
        <taxon>Cytophagia</taxon>
        <taxon>Cytophagales</taxon>
        <taxon>Cyclobacteriaceae</taxon>
        <taxon>Echinicola</taxon>
    </lineage>
</organism>
<reference evidence="2 3" key="1">
    <citation type="submission" date="2018-06" db="EMBL/GenBank/DDBJ databases">
        <title>Echinicola strongylocentroti sp. nov., isolated from a sea urchin Strongylocentrotus intermedius.</title>
        <authorList>
            <person name="Bae S.S."/>
        </authorList>
    </citation>
    <scope>NUCLEOTIDE SEQUENCE [LARGE SCALE GENOMIC DNA]</scope>
    <source>
        <strain evidence="2 3">MEBiC08714</strain>
    </source>
</reference>
<proteinExistence type="predicted"/>
<dbReference type="RefSeq" id="WP_112785108.1">
    <property type="nucleotide sequence ID" value="NZ_CP030041.1"/>
</dbReference>
<accession>A0A2Z4ILH5</accession>
<dbReference type="Proteomes" id="UP000248688">
    <property type="component" value="Chromosome"/>
</dbReference>
<gene>
    <name evidence="2" type="ORF">DN752_17240</name>
</gene>
<dbReference type="OrthoDB" id="840017at2"/>
<protein>
    <submittedName>
        <fullName evidence="2">Uncharacterized protein</fullName>
    </submittedName>
</protein>
<evidence type="ECO:0000313" key="3">
    <source>
        <dbReference type="Proteomes" id="UP000248688"/>
    </source>
</evidence>
<feature type="coiled-coil region" evidence="1">
    <location>
        <begin position="22"/>
        <end position="49"/>
    </location>
</feature>
<name>A0A2Z4ILH5_9BACT</name>
<dbReference type="EMBL" id="CP030041">
    <property type="protein sequence ID" value="AWW31734.1"/>
    <property type="molecule type" value="Genomic_DNA"/>
</dbReference>
<keyword evidence="1" id="KW-0175">Coiled coil</keyword>
<evidence type="ECO:0000313" key="2">
    <source>
        <dbReference type="EMBL" id="AWW31734.1"/>
    </source>
</evidence>
<sequence length="109" mass="12182">MGFIPILLTLTSFILLFGMVVNHSIAQKKEQYKAAVSNLRQQLAACSKTEVNLDNIQAAIESQFESGHPERKKIKTQLGQAKLLKHQYNELIKTTPYSIVAKITGQGRI</sequence>